<dbReference type="GO" id="GO:0003697">
    <property type="term" value="F:single-stranded DNA binding"/>
    <property type="evidence" value="ECO:0007669"/>
    <property type="project" value="TreeGrafter"/>
</dbReference>
<evidence type="ECO:0000256" key="6">
    <source>
        <dbReference type="ARBA" id="ARBA00023242"/>
    </source>
</evidence>
<dbReference type="GO" id="GO:0006312">
    <property type="term" value="P:mitotic recombination"/>
    <property type="evidence" value="ECO:0007669"/>
    <property type="project" value="TreeGrafter"/>
</dbReference>
<dbReference type="GO" id="GO:0000110">
    <property type="term" value="C:nucleotide-excision repair factor 1 complex"/>
    <property type="evidence" value="ECO:0007669"/>
    <property type="project" value="TreeGrafter"/>
</dbReference>
<dbReference type="GO" id="GO:0070522">
    <property type="term" value="C:ERCC4-ERCC1 complex"/>
    <property type="evidence" value="ECO:0007669"/>
    <property type="project" value="TreeGrafter"/>
</dbReference>
<gene>
    <name evidence="8" type="ORF">LAFE_0B12464G</name>
</gene>
<dbReference type="Proteomes" id="UP000190831">
    <property type="component" value="Chromosome B"/>
</dbReference>
<comment type="similarity">
    <text evidence="2">Belongs to the ERCC1/RAD10/SWI10 family.</text>
</comment>
<evidence type="ECO:0000313" key="8">
    <source>
        <dbReference type="EMBL" id="SCW00237.1"/>
    </source>
</evidence>
<evidence type="ECO:0000256" key="3">
    <source>
        <dbReference type="ARBA" id="ARBA00022763"/>
    </source>
</evidence>
<proteinExistence type="inferred from homology"/>
<dbReference type="FunFam" id="3.40.50.10130:FF:000015">
    <property type="entry name" value="SsDNA endonuclease"/>
    <property type="match status" value="1"/>
</dbReference>
<dbReference type="PANTHER" id="PTHR12749:SF0">
    <property type="entry name" value="DNA EXCISION REPAIR PROTEIN ERCC-1"/>
    <property type="match status" value="1"/>
</dbReference>
<keyword evidence="5" id="KW-0234">DNA repair</keyword>
<evidence type="ECO:0000256" key="4">
    <source>
        <dbReference type="ARBA" id="ARBA00023125"/>
    </source>
</evidence>
<dbReference type="InterPro" id="IPR011335">
    <property type="entry name" value="Restrct_endonuc-II-like"/>
</dbReference>
<dbReference type="GO" id="GO:0003684">
    <property type="term" value="F:damaged DNA binding"/>
    <property type="evidence" value="ECO:0007669"/>
    <property type="project" value="InterPro"/>
</dbReference>
<dbReference type="PANTHER" id="PTHR12749">
    <property type="entry name" value="EXCISION REPAIR CROSS-COMPLEMENTING 1 ERCC1"/>
    <property type="match status" value="1"/>
</dbReference>
<dbReference type="InterPro" id="IPR004579">
    <property type="entry name" value="ERCC1/RAD10/SWI10"/>
</dbReference>
<keyword evidence="4" id="KW-0238">DNA-binding</keyword>
<dbReference type="InterPro" id="IPR047260">
    <property type="entry name" value="ERCC1-like_central_dom"/>
</dbReference>
<organism evidence="8 9">
    <name type="scientific">Lachancea fermentati</name>
    <name type="common">Zygosaccharomyces fermentati</name>
    <dbReference type="NCBI Taxonomy" id="4955"/>
    <lineage>
        <taxon>Eukaryota</taxon>
        <taxon>Fungi</taxon>
        <taxon>Dikarya</taxon>
        <taxon>Ascomycota</taxon>
        <taxon>Saccharomycotina</taxon>
        <taxon>Saccharomycetes</taxon>
        <taxon>Saccharomycetales</taxon>
        <taxon>Saccharomycetaceae</taxon>
        <taxon>Lachancea</taxon>
    </lineage>
</organism>
<dbReference type="Gene3D" id="3.40.50.10130">
    <property type="match status" value="1"/>
</dbReference>
<dbReference type="EMBL" id="LT598489">
    <property type="protein sequence ID" value="SCW00237.1"/>
    <property type="molecule type" value="Genomic_DNA"/>
</dbReference>
<evidence type="ECO:0000256" key="2">
    <source>
        <dbReference type="ARBA" id="ARBA00008283"/>
    </source>
</evidence>
<dbReference type="Pfam" id="PF03834">
    <property type="entry name" value="Rad10"/>
    <property type="match status" value="1"/>
</dbReference>
<dbReference type="GO" id="GO:0006302">
    <property type="term" value="P:double-strand break repair"/>
    <property type="evidence" value="ECO:0007669"/>
    <property type="project" value="UniProtKB-ARBA"/>
</dbReference>
<evidence type="ECO:0000259" key="7">
    <source>
        <dbReference type="Pfam" id="PF03834"/>
    </source>
</evidence>
<evidence type="ECO:0000256" key="5">
    <source>
        <dbReference type="ARBA" id="ARBA00023204"/>
    </source>
</evidence>
<keyword evidence="9" id="KW-1185">Reference proteome</keyword>
<sequence>MNNADTTSFQSVLSGVRKLQDKNASISYPSNASNSAESKGKREIQTGNVINSFNQQKDHLNRQLSPEVPRGKRRIDSLGSGKTILVSSSQKGNPLLNCLTNTNWRYVSSSGGTKIYYDYNVKGRNVVFLSLKYHKLHPEYIAKKMQPLIKKGNNILICVVDIERSEDILKDLNKDCMFNDFVMLLAFNFEQAAKYLMFMNK</sequence>
<evidence type="ECO:0000313" key="9">
    <source>
        <dbReference type="Proteomes" id="UP000190831"/>
    </source>
</evidence>
<name>A0A1G4M8Q9_LACFM</name>
<protein>
    <submittedName>
        <fullName evidence="8">LAFE_0B12464g1_1</fullName>
    </submittedName>
</protein>
<keyword evidence="6" id="KW-0539">Nucleus</keyword>
<dbReference type="GO" id="GO:0070914">
    <property type="term" value="P:UV-damage excision repair"/>
    <property type="evidence" value="ECO:0007669"/>
    <property type="project" value="TreeGrafter"/>
</dbReference>
<dbReference type="STRING" id="4955.A0A1G4M8Q9"/>
<dbReference type="SUPFAM" id="SSF52980">
    <property type="entry name" value="Restriction endonuclease-like"/>
    <property type="match status" value="1"/>
</dbReference>
<accession>A0A1G4M8Q9</accession>
<dbReference type="NCBIfam" id="TIGR00597">
    <property type="entry name" value="rad10"/>
    <property type="match status" value="1"/>
</dbReference>
<dbReference type="OMA" id="ITKLCMF"/>
<dbReference type="OrthoDB" id="10262814at2759"/>
<comment type="subcellular location">
    <subcellularLocation>
        <location evidence="1">Nucleus</location>
    </subcellularLocation>
</comment>
<dbReference type="AlphaFoldDB" id="A0A1G4M8Q9"/>
<reference evidence="9" key="1">
    <citation type="submission" date="2016-03" db="EMBL/GenBank/DDBJ databases">
        <authorList>
            <person name="Devillers H."/>
        </authorList>
    </citation>
    <scope>NUCLEOTIDE SEQUENCE [LARGE SCALE GENOMIC DNA]</scope>
</reference>
<evidence type="ECO:0000256" key="1">
    <source>
        <dbReference type="ARBA" id="ARBA00004123"/>
    </source>
</evidence>
<feature type="domain" description="ERCC1-like central" evidence="7">
    <location>
        <begin position="83"/>
        <end position="199"/>
    </location>
</feature>
<dbReference type="CDD" id="cd22325">
    <property type="entry name" value="ERCC1_C-like"/>
    <property type="match status" value="1"/>
</dbReference>
<keyword evidence="3" id="KW-0227">DNA damage</keyword>